<dbReference type="PANTHER" id="PTHR13847">
    <property type="entry name" value="SARCOSINE DEHYDROGENASE-RELATED"/>
    <property type="match status" value="1"/>
</dbReference>
<proteinExistence type="inferred from homology"/>
<comment type="similarity">
    <text evidence="1">Belongs to the DadA oxidoreductase family.</text>
</comment>
<accession>A0A3N4PDK5</accession>
<protein>
    <submittedName>
        <fullName evidence="4">FAD-binding oxidoreductase</fullName>
    </submittedName>
</protein>
<dbReference type="Pfam" id="PF01266">
    <property type="entry name" value="DAO"/>
    <property type="match status" value="1"/>
</dbReference>
<dbReference type="OrthoDB" id="9815989at2"/>
<dbReference type="GO" id="GO:0005886">
    <property type="term" value="C:plasma membrane"/>
    <property type="evidence" value="ECO:0007669"/>
    <property type="project" value="TreeGrafter"/>
</dbReference>
<dbReference type="SUPFAM" id="SSF51905">
    <property type="entry name" value="FAD/NAD(P)-binding domain"/>
    <property type="match status" value="1"/>
</dbReference>
<dbReference type="Gene3D" id="3.30.9.10">
    <property type="entry name" value="D-Amino Acid Oxidase, subunit A, domain 2"/>
    <property type="match status" value="1"/>
</dbReference>
<gene>
    <name evidence="4" type="ORF">BBB56_05545</name>
</gene>
<dbReference type="InterPro" id="IPR006076">
    <property type="entry name" value="FAD-dep_OxRdtase"/>
</dbReference>
<dbReference type="Proteomes" id="UP000281332">
    <property type="component" value="Unassembled WGS sequence"/>
</dbReference>
<dbReference type="EMBL" id="RMVG01000003">
    <property type="protein sequence ID" value="RPE02871.1"/>
    <property type="molecule type" value="Genomic_DNA"/>
</dbReference>
<dbReference type="GO" id="GO:0008718">
    <property type="term" value="F:D-amino-acid dehydrogenase activity"/>
    <property type="evidence" value="ECO:0007669"/>
    <property type="project" value="TreeGrafter"/>
</dbReference>
<dbReference type="Gene3D" id="3.50.50.60">
    <property type="entry name" value="FAD/NAD(P)-binding domain"/>
    <property type="match status" value="2"/>
</dbReference>
<dbReference type="PANTHER" id="PTHR13847:SF280">
    <property type="entry name" value="D-AMINO ACID DEHYDROGENASE"/>
    <property type="match status" value="1"/>
</dbReference>
<name>A0A3N4PDK5_9GAMM</name>
<evidence type="ECO:0000259" key="3">
    <source>
        <dbReference type="Pfam" id="PF01266"/>
    </source>
</evidence>
<dbReference type="AlphaFoldDB" id="A0A3N4PDK5"/>
<evidence type="ECO:0000313" key="5">
    <source>
        <dbReference type="Proteomes" id="UP000281332"/>
    </source>
</evidence>
<dbReference type="GO" id="GO:0055130">
    <property type="term" value="P:D-alanine catabolic process"/>
    <property type="evidence" value="ECO:0007669"/>
    <property type="project" value="TreeGrafter"/>
</dbReference>
<evidence type="ECO:0000256" key="1">
    <source>
        <dbReference type="ARBA" id="ARBA00009410"/>
    </source>
</evidence>
<dbReference type="GO" id="GO:0005737">
    <property type="term" value="C:cytoplasm"/>
    <property type="evidence" value="ECO:0007669"/>
    <property type="project" value="TreeGrafter"/>
</dbReference>
<keyword evidence="2" id="KW-0560">Oxidoreductase</keyword>
<feature type="domain" description="FAD dependent oxidoreductase" evidence="3">
    <location>
        <begin position="19"/>
        <end position="413"/>
    </location>
</feature>
<reference evidence="4 5" key="1">
    <citation type="submission" date="2018-11" db="EMBL/GenBank/DDBJ databases">
        <title>Whole genome sequencing of Pantoea sp. RIT388.</title>
        <authorList>
            <person name="Gan H.M."/>
            <person name="Hudson A.O."/>
        </authorList>
    </citation>
    <scope>NUCLEOTIDE SEQUENCE [LARGE SCALE GENOMIC DNA]</scope>
    <source>
        <strain evidence="4 5">RIT388</strain>
    </source>
</reference>
<dbReference type="RefSeq" id="WP_123799607.1">
    <property type="nucleotide sequence ID" value="NZ_RMVG01000003.1"/>
</dbReference>
<keyword evidence="5" id="KW-1185">Reference proteome</keyword>
<evidence type="ECO:0000313" key="4">
    <source>
        <dbReference type="EMBL" id="RPE02871.1"/>
    </source>
</evidence>
<evidence type="ECO:0000256" key="2">
    <source>
        <dbReference type="ARBA" id="ARBA00023002"/>
    </source>
</evidence>
<sequence>MPAPLRYVQDSADFPDAADVVIIGAGIAGAAAAWELTKKGLKVALLEKGLVGAEQSSRNWGWCRQQNRDERELPLIIYALQRWGELAQETGEELGFRRSGLVYATRSEADIAAWERWNRMAKNYDVRSEILTAEAAKAMTPGSTTRWLGGVSSPTDGHAEPRLAAPGLAIAAQRLGAQVFQQCAVRGLDIAAGRVSGVLTERGLIKTSRVICAAGAWTSMFCRRHGIDLPLGNVIGTAFRTQPGTQAIAMPLYTPGFACRPQADGSYTVSVSGRGRLEPGAQGIRYARQFYPTFKSRRKNLRVNLGVKPFFHGPEALGGWAFDRESPFERARILDPAADATVVQAGLAAMRAEYPALAGLKLAQAWGGMIDSTPDAIPVISTVAALPGLVLSAGYSAHGFGIGPGAGRLAADLAAGDTPIVDATPYRYSRLVDGSALETPGMM</sequence>
<organism evidence="4 5">
    <name type="scientific">Candidatus Pantoea deserta</name>
    <dbReference type="NCBI Taxonomy" id="1869313"/>
    <lineage>
        <taxon>Bacteria</taxon>
        <taxon>Pseudomonadati</taxon>
        <taxon>Pseudomonadota</taxon>
        <taxon>Gammaproteobacteria</taxon>
        <taxon>Enterobacterales</taxon>
        <taxon>Erwiniaceae</taxon>
        <taxon>Pantoea</taxon>
    </lineage>
</organism>
<dbReference type="InterPro" id="IPR036188">
    <property type="entry name" value="FAD/NAD-bd_sf"/>
</dbReference>
<comment type="caution">
    <text evidence="4">The sequence shown here is derived from an EMBL/GenBank/DDBJ whole genome shotgun (WGS) entry which is preliminary data.</text>
</comment>